<organism evidence="1 2">
    <name type="scientific">Phytophthora megakarya</name>
    <dbReference type="NCBI Taxonomy" id="4795"/>
    <lineage>
        <taxon>Eukaryota</taxon>
        <taxon>Sar</taxon>
        <taxon>Stramenopiles</taxon>
        <taxon>Oomycota</taxon>
        <taxon>Peronosporomycetes</taxon>
        <taxon>Peronosporales</taxon>
        <taxon>Peronosporaceae</taxon>
        <taxon>Phytophthora</taxon>
    </lineage>
</organism>
<dbReference type="EMBL" id="NBNE01000169">
    <property type="protein sequence ID" value="OWZ22015.1"/>
    <property type="molecule type" value="Genomic_DNA"/>
</dbReference>
<proteinExistence type="predicted"/>
<protein>
    <submittedName>
        <fullName evidence="1">Uncharacterized protein</fullName>
    </submittedName>
</protein>
<keyword evidence="2" id="KW-1185">Reference proteome</keyword>
<evidence type="ECO:0000313" key="2">
    <source>
        <dbReference type="Proteomes" id="UP000198211"/>
    </source>
</evidence>
<gene>
    <name evidence="1" type="ORF">PHMEG_0003331</name>
</gene>
<evidence type="ECO:0000313" key="1">
    <source>
        <dbReference type="EMBL" id="OWZ22015.1"/>
    </source>
</evidence>
<accession>A0A225WWE5</accession>
<name>A0A225WWE5_9STRA</name>
<dbReference type="Proteomes" id="UP000198211">
    <property type="component" value="Unassembled WGS sequence"/>
</dbReference>
<comment type="caution">
    <text evidence="1">The sequence shown here is derived from an EMBL/GenBank/DDBJ whole genome shotgun (WGS) entry which is preliminary data.</text>
</comment>
<sequence length="327" mass="36866">MPKRIAWHEVALGANAATAEAVLNGMKAFEITKIITLACTMCAEVELNKLRYGLLECSSEACESASEFACDWRGKMVTCLTSEVAPIYAVRVHTTEARDPKKKKRIATQKAFCRDLTEHHLRPVRIRHAMSRNFDTLLSDLPALSTIQNFVNVYARTTLGNNDRVDDVRAWIYTHAYTNAAAIFFRLGKTQLGFQSALMSLKRLYFWVTGRELQVQFTMGDADKAQNNALNAVFGGNNGFKTLMWFFHVAVINWPISRLESTPSGEAKYPDVWALLADKSYQGLSMHFRAIEFFGRLTSLWAVCSDTYHWAEGSYDILFKSCVVLAS</sequence>
<dbReference type="OrthoDB" id="117733at2759"/>
<reference evidence="2" key="1">
    <citation type="submission" date="2017-03" db="EMBL/GenBank/DDBJ databases">
        <title>Phytopthora megakarya and P. palmivora, two closely related causual agents of cacao black pod achieved similar genome size and gene model numbers by different mechanisms.</title>
        <authorList>
            <person name="Ali S."/>
            <person name="Shao J."/>
            <person name="Larry D.J."/>
            <person name="Kronmiller B."/>
            <person name="Shen D."/>
            <person name="Strem M.D."/>
            <person name="Melnick R.L."/>
            <person name="Guiltinan M.J."/>
            <person name="Tyler B.M."/>
            <person name="Meinhardt L.W."/>
            <person name="Bailey B.A."/>
        </authorList>
    </citation>
    <scope>NUCLEOTIDE SEQUENCE [LARGE SCALE GENOMIC DNA]</scope>
    <source>
        <strain evidence="2">zdho120</strain>
    </source>
</reference>
<dbReference type="PANTHER" id="PTHR48142">
    <property type="entry name" value="PIGMENTOSA GTPASE REGULATOR-LIKE PROTEIN, PUTATIVE-RELATED"/>
    <property type="match status" value="1"/>
</dbReference>
<dbReference type="AlphaFoldDB" id="A0A225WWE5"/>
<dbReference type="PANTHER" id="PTHR48142:SF1">
    <property type="entry name" value="MULE TRANSPOSASE DOMAIN-CONTAINING PROTEIN"/>
    <property type="match status" value="1"/>
</dbReference>